<dbReference type="GeneID" id="109090162"/>
<dbReference type="RefSeq" id="XP_042580803.1">
    <property type="nucleotide sequence ID" value="XM_042724869.1"/>
</dbReference>
<sequence length="87" mass="9735">MGPSYTAYTYTVFHRCAALSGLDRMLMLVAGSLETYTIGWGIKYIGEAFFHHPKMGNPSGPEITEALDPSVKEEDETEDLEDEEEED</sequence>
<proteinExistence type="predicted"/>
<protein>
    <submittedName>
        <fullName evidence="2">Radial spoke head protein 6 homolog A-like</fullName>
    </submittedName>
</protein>
<feature type="region of interest" description="Disordered" evidence="1">
    <location>
        <begin position="55"/>
        <end position="87"/>
    </location>
</feature>
<dbReference type="AlphaFoldDB" id="A0A9Q9WCC6"/>
<evidence type="ECO:0000256" key="1">
    <source>
        <dbReference type="SAM" id="MobiDB-lite"/>
    </source>
</evidence>
<gene>
    <name evidence="2" type="primary">LOC109090162</name>
</gene>
<accession>A0A9Q9WCC6</accession>
<organism evidence="2">
    <name type="scientific">Cyprinus carpio</name>
    <name type="common">Common carp</name>
    <dbReference type="NCBI Taxonomy" id="7962"/>
    <lineage>
        <taxon>Eukaryota</taxon>
        <taxon>Metazoa</taxon>
        <taxon>Chordata</taxon>
        <taxon>Craniata</taxon>
        <taxon>Vertebrata</taxon>
        <taxon>Euteleostomi</taxon>
        <taxon>Actinopterygii</taxon>
        <taxon>Neopterygii</taxon>
        <taxon>Teleostei</taxon>
        <taxon>Ostariophysi</taxon>
        <taxon>Cypriniformes</taxon>
        <taxon>Cyprinidae</taxon>
        <taxon>Cyprininae</taxon>
        <taxon>Cyprinus</taxon>
    </lineage>
</organism>
<reference evidence="2" key="1">
    <citation type="submission" date="2025-08" db="UniProtKB">
        <authorList>
            <consortium name="RefSeq"/>
        </authorList>
    </citation>
    <scope>IDENTIFICATION</scope>
    <source>
        <tissue evidence="2">Muscle</tissue>
    </source>
</reference>
<dbReference type="Proteomes" id="UP001155660">
    <property type="component" value="Chromosome B5"/>
</dbReference>
<name>A0A9Q9WCC6_CYPCA</name>
<dbReference type="KEGG" id="ccar:109090162"/>
<evidence type="ECO:0000313" key="2">
    <source>
        <dbReference type="RefSeq" id="XP_042580803.1"/>
    </source>
</evidence>
<feature type="compositionally biased region" description="Acidic residues" evidence="1">
    <location>
        <begin position="73"/>
        <end position="87"/>
    </location>
</feature>